<evidence type="ECO:0000256" key="4">
    <source>
        <dbReference type="ARBA" id="ARBA00023170"/>
    </source>
</evidence>
<protein>
    <submittedName>
        <fullName evidence="5">Uncharacterized protein</fullName>
    </submittedName>
</protein>
<comment type="caution">
    <text evidence="5">The sequence shown here is derived from an EMBL/GenBank/DDBJ whole genome shotgun (WGS) entry which is preliminary data.</text>
</comment>
<dbReference type="SUPFAM" id="SSF52058">
    <property type="entry name" value="L domain-like"/>
    <property type="match status" value="1"/>
</dbReference>
<evidence type="ECO:0000313" key="6">
    <source>
        <dbReference type="Proteomes" id="UP001472677"/>
    </source>
</evidence>
<dbReference type="PRINTS" id="PR00019">
    <property type="entry name" value="LEURICHRPT"/>
</dbReference>
<dbReference type="EMBL" id="JBBPBM010000001">
    <property type="protein sequence ID" value="KAK8602119.1"/>
    <property type="molecule type" value="Genomic_DNA"/>
</dbReference>
<keyword evidence="6" id="KW-1185">Reference proteome</keyword>
<evidence type="ECO:0000256" key="2">
    <source>
        <dbReference type="ARBA" id="ARBA00022614"/>
    </source>
</evidence>
<dbReference type="InterPro" id="IPR051502">
    <property type="entry name" value="RLP_Defense_Trigger"/>
</dbReference>
<name>A0ABR2GIJ9_9ROSI</name>
<gene>
    <name evidence="5" type="ORF">V6N12_051937</name>
</gene>
<dbReference type="Proteomes" id="UP001472677">
    <property type="component" value="Unassembled WGS sequence"/>
</dbReference>
<keyword evidence="4" id="KW-0675">Receptor</keyword>
<dbReference type="PANTHER" id="PTHR48062:SF21">
    <property type="entry name" value="RECEPTOR-LIKE PROTEIN 12"/>
    <property type="match status" value="1"/>
</dbReference>
<evidence type="ECO:0000256" key="1">
    <source>
        <dbReference type="ARBA" id="ARBA00009592"/>
    </source>
</evidence>
<dbReference type="Gene3D" id="3.80.10.10">
    <property type="entry name" value="Ribonuclease Inhibitor"/>
    <property type="match status" value="1"/>
</dbReference>
<dbReference type="PANTHER" id="PTHR48062">
    <property type="entry name" value="RECEPTOR-LIKE PROTEIN 14"/>
    <property type="match status" value="1"/>
</dbReference>
<dbReference type="Pfam" id="PF00560">
    <property type="entry name" value="LRR_1"/>
    <property type="match status" value="2"/>
</dbReference>
<sequence>MSNNHLQGTIPIEFCQLDDLVLLDLSVNSISGSVPSCLNPSQITQVHLAKNRLQGTLPNTLVTALPCLTGPIPPTFVNLKQIESLDLSYNKLSGDIPSQLVKLTFLSDFNVSFNNLSGRTPPRVAQFGTFDEYSYMRNPFLCGEPLPKCTDTGSPPQNQIHQLTMMKATV</sequence>
<evidence type="ECO:0000313" key="5">
    <source>
        <dbReference type="EMBL" id="KAK8602119.1"/>
    </source>
</evidence>
<keyword evidence="3" id="KW-0677">Repeat</keyword>
<evidence type="ECO:0000256" key="3">
    <source>
        <dbReference type="ARBA" id="ARBA00022737"/>
    </source>
</evidence>
<dbReference type="InterPro" id="IPR001611">
    <property type="entry name" value="Leu-rich_rpt"/>
</dbReference>
<reference evidence="5 6" key="1">
    <citation type="journal article" date="2024" name="G3 (Bethesda)">
        <title>Genome assembly of Hibiscus sabdariffa L. provides insights into metabolisms of medicinal natural products.</title>
        <authorList>
            <person name="Kim T."/>
        </authorList>
    </citation>
    <scope>NUCLEOTIDE SEQUENCE [LARGE SCALE GENOMIC DNA]</scope>
    <source>
        <strain evidence="5">TK-2024</strain>
        <tissue evidence="5">Old leaves</tissue>
    </source>
</reference>
<keyword evidence="2" id="KW-0433">Leucine-rich repeat</keyword>
<dbReference type="InterPro" id="IPR032675">
    <property type="entry name" value="LRR_dom_sf"/>
</dbReference>
<proteinExistence type="inferred from homology"/>
<accession>A0ABR2GIJ9</accession>
<comment type="similarity">
    <text evidence="1">Belongs to the RLP family.</text>
</comment>
<organism evidence="5 6">
    <name type="scientific">Hibiscus sabdariffa</name>
    <name type="common">roselle</name>
    <dbReference type="NCBI Taxonomy" id="183260"/>
    <lineage>
        <taxon>Eukaryota</taxon>
        <taxon>Viridiplantae</taxon>
        <taxon>Streptophyta</taxon>
        <taxon>Embryophyta</taxon>
        <taxon>Tracheophyta</taxon>
        <taxon>Spermatophyta</taxon>
        <taxon>Magnoliopsida</taxon>
        <taxon>eudicotyledons</taxon>
        <taxon>Gunneridae</taxon>
        <taxon>Pentapetalae</taxon>
        <taxon>rosids</taxon>
        <taxon>malvids</taxon>
        <taxon>Malvales</taxon>
        <taxon>Malvaceae</taxon>
        <taxon>Malvoideae</taxon>
        <taxon>Hibiscus</taxon>
    </lineage>
</organism>